<dbReference type="Gene3D" id="3.40.50.10320">
    <property type="entry name" value="LmbE-like"/>
    <property type="match status" value="1"/>
</dbReference>
<keyword evidence="2" id="KW-1185">Reference proteome</keyword>
<dbReference type="InterPro" id="IPR024078">
    <property type="entry name" value="LmbE-like_dom_sf"/>
</dbReference>
<proteinExistence type="predicted"/>
<dbReference type="PANTHER" id="PTHR12993:SF30">
    <property type="entry name" value="N-ACETYL-ALPHA-D-GLUCOSAMINYL L-MALATE DEACETYLASE 1"/>
    <property type="match status" value="1"/>
</dbReference>
<comment type="caution">
    <text evidence="1">The sequence shown here is derived from an EMBL/GenBank/DDBJ whole genome shotgun (WGS) entry which is preliminary data.</text>
</comment>
<sequence length="210" mass="23512">MKVAAIGAHPDDIELGAGASIAVHRNRGDTVRFIILTKGGKVAERDQREAEARRAAEILNVDDVQFLDYEDTRVPYDQSTVDELEAKLAEIGPDRVYIHAEEDTHQDHRRAAKASITASRNVNQVLAFEAPSTRSSFAPQYYNSVPEGVIEGKIEAIRSHTSQQEKKYLEAEAMKGLARFRGRQANSTYAEAFQVIRINNMYKSNFHGHN</sequence>
<dbReference type="Pfam" id="PF02585">
    <property type="entry name" value="PIG-L"/>
    <property type="match status" value="1"/>
</dbReference>
<gene>
    <name evidence="1" type="ORF">NDI86_05610</name>
</gene>
<evidence type="ECO:0000313" key="1">
    <source>
        <dbReference type="EMBL" id="MDS0281593.1"/>
    </source>
</evidence>
<dbReference type="EMBL" id="JAMQOS010000001">
    <property type="protein sequence ID" value="MDS0281593.1"/>
    <property type="molecule type" value="Genomic_DNA"/>
</dbReference>
<dbReference type="SUPFAM" id="SSF102588">
    <property type="entry name" value="LmbE-like"/>
    <property type="match status" value="1"/>
</dbReference>
<dbReference type="PANTHER" id="PTHR12993">
    <property type="entry name" value="N-ACETYLGLUCOSAMINYL-PHOSPHATIDYLINOSITOL DE-N-ACETYLASE-RELATED"/>
    <property type="match status" value="1"/>
</dbReference>
<accession>A0ABU2FLF7</accession>
<dbReference type="InterPro" id="IPR003737">
    <property type="entry name" value="GlcNAc_PI_deacetylase-related"/>
</dbReference>
<organism evidence="1 2">
    <name type="scientific">Haloarcula onubensis</name>
    <dbReference type="NCBI Taxonomy" id="2950539"/>
    <lineage>
        <taxon>Archaea</taxon>
        <taxon>Methanobacteriati</taxon>
        <taxon>Methanobacteriota</taxon>
        <taxon>Stenosarchaea group</taxon>
        <taxon>Halobacteria</taxon>
        <taxon>Halobacteriales</taxon>
        <taxon>Haloarculaceae</taxon>
        <taxon>Haloarcula</taxon>
    </lineage>
</organism>
<dbReference type="RefSeq" id="WP_310899427.1">
    <property type="nucleotide sequence ID" value="NZ_JAMQOS010000001.1"/>
</dbReference>
<reference evidence="1 2" key="1">
    <citation type="submission" date="2022-06" db="EMBL/GenBank/DDBJ databases">
        <title>Halomicroarcula sp. a new haloarchaeum isolate from saline soil.</title>
        <authorList>
            <person name="Strakova D."/>
            <person name="Galisteo C."/>
            <person name="Sanchez-Porro C."/>
            <person name="Ventosa A."/>
        </authorList>
    </citation>
    <scope>NUCLEOTIDE SEQUENCE [LARGE SCALE GENOMIC DNA]</scope>
    <source>
        <strain evidence="1 2">S3CR25-11</strain>
    </source>
</reference>
<name>A0ABU2FLF7_9EURY</name>
<evidence type="ECO:0000313" key="2">
    <source>
        <dbReference type="Proteomes" id="UP001268864"/>
    </source>
</evidence>
<dbReference type="Proteomes" id="UP001268864">
    <property type="component" value="Unassembled WGS sequence"/>
</dbReference>
<protein>
    <submittedName>
        <fullName evidence="1">PIG-L family deacetylase</fullName>
    </submittedName>
</protein>